<keyword evidence="11" id="KW-0067">ATP-binding</keyword>
<dbReference type="PANTHER" id="PTHR44936:SF5">
    <property type="entry name" value="SENSOR HISTIDINE KINASE ENVZ"/>
    <property type="match status" value="1"/>
</dbReference>
<dbReference type="InterPro" id="IPR003661">
    <property type="entry name" value="HisK_dim/P_dom"/>
</dbReference>
<keyword evidence="9" id="KW-0547">Nucleotide-binding</keyword>
<keyword evidence="14 15" id="KW-0472">Membrane</keyword>
<gene>
    <name evidence="18" type="ORF">GCM10010994_29250</name>
</gene>
<evidence type="ECO:0000256" key="3">
    <source>
        <dbReference type="ARBA" id="ARBA00012438"/>
    </source>
</evidence>
<dbReference type="PRINTS" id="PR00344">
    <property type="entry name" value="BCTRLSENSOR"/>
</dbReference>
<keyword evidence="13" id="KW-0902">Two-component regulatory system</keyword>
<feature type="domain" description="HAMP" evidence="17">
    <location>
        <begin position="183"/>
        <end position="234"/>
    </location>
</feature>
<keyword evidence="5" id="KW-0997">Cell inner membrane</keyword>
<dbReference type="Gene3D" id="1.10.287.130">
    <property type="match status" value="1"/>
</dbReference>
<dbReference type="SMART" id="SM00387">
    <property type="entry name" value="HATPase_c"/>
    <property type="match status" value="1"/>
</dbReference>
<keyword evidence="8 15" id="KW-0812">Transmembrane</keyword>
<evidence type="ECO:0000256" key="11">
    <source>
        <dbReference type="ARBA" id="ARBA00022840"/>
    </source>
</evidence>
<dbReference type="GO" id="GO:0000155">
    <property type="term" value="F:phosphorelay sensor kinase activity"/>
    <property type="evidence" value="ECO:0007669"/>
    <property type="project" value="InterPro"/>
</dbReference>
<accession>A0A916UCM7</accession>
<dbReference type="SMART" id="SM00304">
    <property type="entry name" value="HAMP"/>
    <property type="match status" value="1"/>
</dbReference>
<dbReference type="InterPro" id="IPR036097">
    <property type="entry name" value="HisK_dim/P_sf"/>
</dbReference>
<dbReference type="PROSITE" id="PS50885">
    <property type="entry name" value="HAMP"/>
    <property type="match status" value="1"/>
</dbReference>
<evidence type="ECO:0000256" key="14">
    <source>
        <dbReference type="ARBA" id="ARBA00023136"/>
    </source>
</evidence>
<evidence type="ECO:0000313" key="19">
    <source>
        <dbReference type="Proteomes" id="UP000637002"/>
    </source>
</evidence>
<dbReference type="SUPFAM" id="SSF47384">
    <property type="entry name" value="Homodimeric domain of signal transducing histidine kinase"/>
    <property type="match status" value="1"/>
</dbReference>
<evidence type="ECO:0000256" key="8">
    <source>
        <dbReference type="ARBA" id="ARBA00022692"/>
    </source>
</evidence>
<keyword evidence="19" id="KW-1185">Reference proteome</keyword>
<evidence type="ECO:0000256" key="1">
    <source>
        <dbReference type="ARBA" id="ARBA00000085"/>
    </source>
</evidence>
<dbReference type="InterPro" id="IPR005467">
    <property type="entry name" value="His_kinase_dom"/>
</dbReference>
<dbReference type="InterPro" id="IPR004358">
    <property type="entry name" value="Sig_transdc_His_kin-like_C"/>
</dbReference>
<comment type="caution">
    <text evidence="18">The sequence shown here is derived from an EMBL/GenBank/DDBJ whole genome shotgun (WGS) entry which is preliminary data.</text>
</comment>
<evidence type="ECO:0000256" key="10">
    <source>
        <dbReference type="ARBA" id="ARBA00022777"/>
    </source>
</evidence>
<evidence type="ECO:0000259" key="16">
    <source>
        <dbReference type="PROSITE" id="PS50109"/>
    </source>
</evidence>
<evidence type="ECO:0000313" key="18">
    <source>
        <dbReference type="EMBL" id="GGC68825.1"/>
    </source>
</evidence>
<dbReference type="AlphaFoldDB" id="A0A916UCM7"/>
<dbReference type="Pfam" id="PF00672">
    <property type="entry name" value="HAMP"/>
    <property type="match status" value="1"/>
</dbReference>
<evidence type="ECO:0000256" key="4">
    <source>
        <dbReference type="ARBA" id="ARBA00022475"/>
    </source>
</evidence>
<keyword evidence="4" id="KW-1003">Cell membrane</keyword>
<keyword evidence="12 15" id="KW-1133">Transmembrane helix</keyword>
<reference evidence="18" key="2">
    <citation type="submission" date="2020-09" db="EMBL/GenBank/DDBJ databases">
        <authorList>
            <person name="Sun Q."/>
            <person name="Zhou Y."/>
        </authorList>
    </citation>
    <scope>NUCLEOTIDE SEQUENCE</scope>
    <source>
        <strain evidence="18">CGMCC 1.12919</strain>
    </source>
</reference>
<evidence type="ECO:0000256" key="9">
    <source>
        <dbReference type="ARBA" id="ARBA00022741"/>
    </source>
</evidence>
<proteinExistence type="predicted"/>
<feature type="transmembrane region" description="Helical" evidence="15">
    <location>
        <begin position="160"/>
        <end position="182"/>
    </location>
</feature>
<evidence type="ECO:0000256" key="15">
    <source>
        <dbReference type="SAM" id="Phobius"/>
    </source>
</evidence>
<reference evidence="18" key="1">
    <citation type="journal article" date="2014" name="Int. J. Syst. Evol. Microbiol.">
        <title>Complete genome sequence of Corynebacterium casei LMG S-19264T (=DSM 44701T), isolated from a smear-ripened cheese.</title>
        <authorList>
            <consortium name="US DOE Joint Genome Institute (JGI-PGF)"/>
            <person name="Walter F."/>
            <person name="Albersmeier A."/>
            <person name="Kalinowski J."/>
            <person name="Ruckert C."/>
        </authorList>
    </citation>
    <scope>NUCLEOTIDE SEQUENCE</scope>
    <source>
        <strain evidence="18">CGMCC 1.12919</strain>
    </source>
</reference>
<evidence type="ECO:0000256" key="12">
    <source>
        <dbReference type="ARBA" id="ARBA00022989"/>
    </source>
</evidence>
<protein>
    <recommendedName>
        <fullName evidence="3">histidine kinase</fullName>
        <ecNumber evidence="3">2.7.13.3</ecNumber>
    </recommendedName>
</protein>
<dbReference type="SMART" id="SM00388">
    <property type="entry name" value="HisKA"/>
    <property type="match status" value="1"/>
</dbReference>
<evidence type="ECO:0000256" key="5">
    <source>
        <dbReference type="ARBA" id="ARBA00022519"/>
    </source>
</evidence>
<dbReference type="InterPro" id="IPR036890">
    <property type="entry name" value="HATPase_C_sf"/>
</dbReference>
<dbReference type="PROSITE" id="PS50109">
    <property type="entry name" value="HIS_KIN"/>
    <property type="match status" value="1"/>
</dbReference>
<comment type="subcellular location">
    <subcellularLocation>
        <location evidence="2">Cell inner membrane</location>
        <topology evidence="2">Multi-pass membrane protein</topology>
    </subcellularLocation>
</comment>
<sequence length="441" mass="47879">MRRWLQAARSLEGRTVAVLLLAIILVHAGLLLLYRRSAIASADEAFAQQVATQLAIAREAMLRRSPAERAGEARALSSPHFEIGWAANTPVGHDEHANAALRALRTRVLTLEPGLGAGLALSMEGPADALHQQDLRGAVALSDGSFLTFRSAHSPRLALLGPWVFLSTVMTILVGLAAVGLVHRIARPLRVLNQAADRIGRERPVLVPEIGPEETRNIGRSLNAMQERIRSLVGERTQALAAVSHDLRTPIARLRLQIDDLPEEDRRASMMRDLDDMLTMIDTTLAYLRGDSNPEAQQVINVASLIISIADAMADSGHDVAYQGPTRAVARVRPVALRRAVINLADNAVRYGLRARLALEPHDEALVIRVDDDGPGLAAEDVERVFEPFVRLETSRNRSSGGTGLGLTIARHAIETEGSTVTLTTRPEGGLRAQFTLPRHP</sequence>
<dbReference type="InterPro" id="IPR003594">
    <property type="entry name" value="HATPase_dom"/>
</dbReference>
<comment type="catalytic activity">
    <reaction evidence="1">
        <text>ATP + protein L-histidine = ADP + protein N-phospho-L-histidine.</text>
        <dbReference type="EC" id="2.7.13.3"/>
    </reaction>
</comment>
<keyword evidence="10" id="KW-0418">Kinase</keyword>
<dbReference type="Pfam" id="PF02518">
    <property type="entry name" value="HATPase_c"/>
    <property type="match status" value="1"/>
</dbReference>
<evidence type="ECO:0000256" key="13">
    <source>
        <dbReference type="ARBA" id="ARBA00023012"/>
    </source>
</evidence>
<dbReference type="GO" id="GO:0005524">
    <property type="term" value="F:ATP binding"/>
    <property type="evidence" value="ECO:0007669"/>
    <property type="project" value="UniProtKB-KW"/>
</dbReference>
<dbReference type="PANTHER" id="PTHR44936">
    <property type="entry name" value="SENSOR PROTEIN CREC"/>
    <property type="match status" value="1"/>
</dbReference>
<dbReference type="CDD" id="cd00082">
    <property type="entry name" value="HisKA"/>
    <property type="match status" value="1"/>
</dbReference>
<feature type="domain" description="Histidine kinase" evidence="16">
    <location>
        <begin position="242"/>
        <end position="441"/>
    </location>
</feature>
<evidence type="ECO:0000256" key="2">
    <source>
        <dbReference type="ARBA" id="ARBA00004429"/>
    </source>
</evidence>
<dbReference type="EMBL" id="BMGG01000005">
    <property type="protein sequence ID" value="GGC68825.1"/>
    <property type="molecule type" value="Genomic_DNA"/>
</dbReference>
<organism evidence="18 19">
    <name type="scientific">Chelatococcus reniformis</name>
    <dbReference type="NCBI Taxonomy" id="1494448"/>
    <lineage>
        <taxon>Bacteria</taxon>
        <taxon>Pseudomonadati</taxon>
        <taxon>Pseudomonadota</taxon>
        <taxon>Alphaproteobacteria</taxon>
        <taxon>Hyphomicrobiales</taxon>
        <taxon>Chelatococcaceae</taxon>
        <taxon>Chelatococcus</taxon>
    </lineage>
</organism>
<dbReference type="GO" id="GO:0005886">
    <property type="term" value="C:plasma membrane"/>
    <property type="evidence" value="ECO:0007669"/>
    <property type="project" value="UniProtKB-SubCell"/>
</dbReference>
<evidence type="ECO:0000259" key="17">
    <source>
        <dbReference type="PROSITE" id="PS50885"/>
    </source>
</evidence>
<name>A0A916UCM7_9HYPH</name>
<dbReference type="SUPFAM" id="SSF55874">
    <property type="entry name" value="ATPase domain of HSP90 chaperone/DNA topoisomerase II/histidine kinase"/>
    <property type="match status" value="1"/>
</dbReference>
<dbReference type="InterPro" id="IPR003660">
    <property type="entry name" value="HAMP_dom"/>
</dbReference>
<dbReference type="EC" id="2.7.13.3" evidence="3"/>
<dbReference type="Proteomes" id="UP000637002">
    <property type="component" value="Unassembled WGS sequence"/>
</dbReference>
<keyword evidence="6" id="KW-0597">Phosphoprotein</keyword>
<dbReference type="Gene3D" id="3.30.565.10">
    <property type="entry name" value="Histidine kinase-like ATPase, C-terminal domain"/>
    <property type="match status" value="1"/>
</dbReference>
<dbReference type="InterPro" id="IPR050980">
    <property type="entry name" value="2C_sensor_his_kinase"/>
</dbReference>
<keyword evidence="7" id="KW-0808">Transferase</keyword>
<evidence type="ECO:0000256" key="7">
    <source>
        <dbReference type="ARBA" id="ARBA00022679"/>
    </source>
</evidence>
<evidence type="ECO:0000256" key="6">
    <source>
        <dbReference type="ARBA" id="ARBA00022553"/>
    </source>
</evidence>